<keyword evidence="2" id="KW-1185">Reference proteome</keyword>
<reference evidence="2" key="1">
    <citation type="journal article" date="2019" name="Int. J. Syst. Evol. Microbiol.">
        <title>The Global Catalogue of Microorganisms (GCM) 10K type strain sequencing project: providing services to taxonomists for standard genome sequencing and annotation.</title>
        <authorList>
            <consortium name="The Broad Institute Genomics Platform"/>
            <consortium name="The Broad Institute Genome Sequencing Center for Infectious Disease"/>
            <person name="Wu L."/>
            <person name="Ma J."/>
        </authorList>
    </citation>
    <scope>NUCLEOTIDE SEQUENCE [LARGE SCALE GENOMIC DNA]</scope>
    <source>
        <strain evidence="2">JCM 17110</strain>
    </source>
</reference>
<organism evidence="1 2">
    <name type="scientific">Zobellella aerophila</name>
    <dbReference type="NCBI Taxonomy" id="870480"/>
    <lineage>
        <taxon>Bacteria</taxon>
        <taxon>Pseudomonadati</taxon>
        <taxon>Pseudomonadota</taxon>
        <taxon>Gammaproteobacteria</taxon>
        <taxon>Aeromonadales</taxon>
        <taxon>Aeromonadaceae</taxon>
        <taxon>Zobellella</taxon>
    </lineage>
</organism>
<evidence type="ECO:0000313" key="2">
    <source>
        <dbReference type="Proteomes" id="UP001500795"/>
    </source>
</evidence>
<sequence>MFQPTANIHWIFDWVKTPRHGEQARPMWAPLHHLTAMDGGNIENAGAFFDPGAEALLSDTRSLSRVTSYSEQRFSTTTVIVQGVIS</sequence>
<evidence type="ECO:0000313" key="1">
    <source>
        <dbReference type="EMBL" id="GAA3532529.1"/>
    </source>
</evidence>
<proteinExistence type="predicted"/>
<comment type="caution">
    <text evidence="1">The sequence shown here is derived from an EMBL/GenBank/DDBJ whole genome shotgun (WGS) entry which is preliminary data.</text>
</comment>
<accession>A0ABP6VEX0</accession>
<dbReference type="Proteomes" id="UP001500795">
    <property type="component" value="Unassembled WGS sequence"/>
</dbReference>
<dbReference type="EMBL" id="BAABCX010000001">
    <property type="protein sequence ID" value="GAA3532529.1"/>
    <property type="molecule type" value="Genomic_DNA"/>
</dbReference>
<name>A0ABP6VEX0_9GAMM</name>
<gene>
    <name evidence="1" type="ORF">GCM10022394_09810</name>
</gene>
<protein>
    <submittedName>
        <fullName evidence="1">Uncharacterized protein</fullName>
    </submittedName>
</protein>